<dbReference type="Gene3D" id="3.40.50.620">
    <property type="entry name" value="HUPs"/>
    <property type="match status" value="2"/>
</dbReference>
<gene>
    <name evidence="13" type="ORF">A2903_00885</name>
</gene>
<reference evidence="13 14" key="1">
    <citation type="journal article" date="2016" name="Nat. Commun.">
        <title>Thousands of microbial genomes shed light on interconnected biogeochemical processes in an aquifer system.</title>
        <authorList>
            <person name="Anantharaman K."/>
            <person name="Brown C.T."/>
            <person name="Hug L.A."/>
            <person name="Sharon I."/>
            <person name="Castelle C.J."/>
            <person name="Probst A.J."/>
            <person name="Thomas B.C."/>
            <person name="Singh A."/>
            <person name="Wilkins M.J."/>
            <person name="Karaoz U."/>
            <person name="Brodie E.L."/>
            <person name="Williams K.H."/>
            <person name="Hubbard S.S."/>
            <person name="Banfield J.F."/>
        </authorList>
    </citation>
    <scope>NUCLEOTIDE SEQUENCE [LARGE SCALE GENOMIC DNA]</scope>
</reference>
<dbReference type="NCBIfam" id="TIGR00422">
    <property type="entry name" value="valS"/>
    <property type="match status" value="1"/>
</dbReference>
<evidence type="ECO:0000256" key="1">
    <source>
        <dbReference type="ARBA" id="ARBA00013169"/>
    </source>
</evidence>
<dbReference type="InterPro" id="IPR009080">
    <property type="entry name" value="tRNAsynth_Ia_anticodon-bd"/>
</dbReference>
<dbReference type="Pfam" id="PF08264">
    <property type="entry name" value="Anticodon_1"/>
    <property type="match status" value="1"/>
</dbReference>
<evidence type="ECO:0000256" key="10">
    <source>
        <dbReference type="RuleBase" id="RU363035"/>
    </source>
</evidence>
<evidence type="ECO:0000313" key="13">
    <source>
        <dbReference type="EMBL" id="OGI83219.1"/>
    </source>
</evidence>
<dbReference type="InterPro" id="IPR033705">
    <property type="entry name" value="Anticodon_Ia_Val"/>
</dbReference>
<evidence type="ECO:0000256" key="2">
    <source>
        <dbReference type="ARBA" id="ARBA00022490"/>
    </source>
</evidence>
<keyword evidence="7 10" id="KW-0030">Aminoacyl-tRNA synthetase</keyword>
<dbReference type="PANTHER" id="PTHR11946">
    <property type="entry name" value="VALYL-TRNA SYNTHETASES"/>
    <property type="match status" value="1"/>
</dbReference>
<dbReference type="PRINTS" id="PR00986">
    <property type="entry name" value="TRNASYNTHVAL"/>
</dbReference>
<protein>
    <recommendedName>
        <fullName evidence="1 9">Valine--tRNA ligase</fullName>
        <ecNumber evidence="1 9">6.1.1.9</ecNumber>
    </recommendedName>
</protein>
<evidence type="ECO:0000256" key="5">
    <source>
        <dbReference type="ARBA" id="ARBA00022840"/>
    </source>
</evidence>
<keyword evidence="5 10" id="KW-0067">ATP-binding</keyword>
<evidence type="ECO:0000259" key="12">
    <source>
        <dbReference type="Pfam" id="PF08264"/>
    </source>
</evidence>
<dbReference type="EMBL" id="MFUO01000033">
    <property type="protein sequence ID" value="OGI83219.1"/>
    <property type="molecule type" value="Genomic_DNA"/>
</dbReference>
<keyword evidence="4 10" id="KW-0547">Nucleotide-binding</keyword>
<sequence length="717" mass="83498">MNPENPDINPKLLKPYDPKDTESRIYKMWEESGFFNPDICIQKGITKPDAESYCIIMPPPNANGRLHAGHALDTTLKDIVARYHRMQGRKVLMVPGSDHAGFETQGVYEKELQKQGRSRFGMSNDELYKEIYDFVMDKKQYMEADWKKLGVSCDWSRNTFTLDESVVSRVQDTFIKMFNENMIYRGSRIVHWNPKYKTSLSDIETEFIEQKDKFYYFKYGPFVIGTARPETKFADKYVVVNPNDERYAEFTHGQKIDIEWINGPITATVIKDEASDPEIGTGAMTITPWHSQVDFDLAQKYNLEIEQIIDWDGKLLPIAGEFAGMKIAEAREKIVEKLKEKGLVEKIDENYVHSVRICERTGVTIEPQVKPQWFVKMQPLTEMVLKALDKKEFNILSEPHEKIFRHWMNNPVDWNISRQIVWGIQIPAWFKTNTDGTQEYKASKESPGDEWVKDTDTFDTWFSSGQWPLMTLGYPDGVDMQYYPTDLMETGTELIFKWIPRMLMFGKYLTGIVPFKDIYLHGMVLDKNGKKMSKSKGNVISPVDVADEYGIDALRMALIVGTPIASDTALSLEKINAYKKFANKIWNITRFVKQNTFQYEYTKDTIYTTNEINLLNEQKIIFKEITKDIEEYRFHLAAEKIYDYAWHSFADKIIEESKIIFNQGTNEEKISCARFLNESVLNIIRVLHPFMPFITEEIWQIINEKDTLPLIVSPWVI</sequence>
<dbReference type="GO" id="GO:0006438">
    <property type="term" value="P:valyl-tRNA aminoacylation"/>
    <property type="evidence" value="ECO:0007669"/>
    <property type="project" value="UniProtKB-UniRule"/>
</dbReference>
<proteinExistence type="inferred from homology"/>
<dbReference type="SUPFAM" id="SSF52374">
    <property type="entry name" value="Nucleotidylyl transferase"/>
    <property type="match status" value="1"/>
</dbReference>
<dbReference type="Gene3D" id="1.10.730.10">
    <property type="entry name" value="Isoleucyl-tRNA Synthetase, Domain 1"/>
    <property type="match status" value="1"/>
</dbReference>
<dbReference type="PROSITE" id="PS00178">
    <property type="entry name" value="AA_TRNA_LIGASE_I"/>
    <property type="match status" value="1"/>
</dbReference>
<feature type="domain" description="Methionyl/Valyl/Leucyl/Isoleucyl-tRNA synthetase anticodon-binding" evidence="12">
    <location>
        <begin position="615"/>
        <end position="708"/>
    </location>
</feature>
<feature type="domain" description="Aminoacyl-tRNA synthetase class Ia" evidence="11">
    <location>
        <begin position="25"/>
        <end position="570"/>
    </location>
</feature>
<dbReference type="InterPro" id="IPR001412">
    <property type="entry name" value="aa-tRNA-synth_I_CS"/>
</dbReference>
<dbReference type="InterPro" id="IPR009008">
    <property type="entry name" value="Val/Leu/Ile-tRNA-synth_edit"/>
</dbReference>
<dbReference type="GO" id="GO:0002161">
    <property type="term" value="F:aminoacyl-tRNA deacylase activity"/>
    <property type="evidence" value="ECO:0007669"/>
    <property type="project" value="InterPro"/>
</dbReference>
<keyword evidence="3 10" id="KW-0436">Ligase</keyword>
<dbReference type="SUPFAM" id="SSF47323">
    <property type="entry name" value="Anticodon-binding domain of a subclass of class I aminoacyl-tRNA synthetases"/>
    <property type="match status" value="1"/>
</dbReference>
<dbReference type="CDD" id="cd07962">
    <property type="entry name" value="Anticodon_Ia_Val"/>
    <property type="match status" value="1"/>
</dbReference>
<evidence type="ECO:0000313" key="14">
    <source>
        <dbReference type="Proteomes" id="UP000178184"/>
    </source>
</evidence>
<dbReference type="PANTHER" id="PTHR11946:SF93">
    <property type="entry name" value="VALINE--TRNA LIGASE, CHLOROPLASTIC_MITOCHONDRIAL 2"/>
    <property type="match status" value="1"/>
</dbReference>
<evidence type="ECO:0000256" key="3">
    <source>
        <dbReference type="ARBA" id="ARBA00022598"/>
    </source>
</evidence>
<accession>A0A1F6WMW0</accession>
<evidence type="ECO:0000256" key="9">
    <source>
        <dbReference type="NCBIfam" id="TIGR00422"/>
    </source>
</evidence>
<dbReference type="STRING" id="1801764.A2903_00885"/>
<evidence type="ECO:0000256" key="7">
    <source>
        <dbReference type="ARBA" id="ARBA00023146"/>
    </source>
</evidence>
<evidence type="ECO:0000259" key="11">
    <source>
        <dbReference type="Pfam" id="PF00133"/>
    </source>
</evidence>
<dbReference type="Proteomes" id="UP000178184">
    <property type="component" value="Unassembled WGS sequence"/>
</dbReference>
<dbReference type="AlphaFoldDB" id="A0A1F6WMW0"/>
<dbReference type="InterPro" id="IPR002300">
    <property type="entry name" value="aa-tRNA-synth_Ia"/>
</dbReference>
<dbReference type="InterPro" id="IPR014729">
    <property type="entry name" value="Rossmann-like_a/b/a_fold"/>
</dbReference>
<evidence type="ECO:0000256" key="4">
    <source>
        <dbReference type="ARBA" id="ARBA00022741"/>
    </source>
</evidence>
<comment type="caution">
    <text evidence="13">The sequence shown here is derived from an EMBL/GenBank/DDBJ whole genome shotgun (WGS) entry which is preliminary data.</text>
</comment>
<organism evidence="13 14">
    <name type="scientific">Candidatus Nomurabacteria bacterium RIFCSPLOWO2_01_FULL_33_17</name>
    <dbReference type="NCBI Taxonomy" id="1801764"/>
    <lineage>
        <taxon>Bacteria</taxon>
        <taxon>Candidatus Nomuraibacteriota</taxon>
    </lineage>
</organism>
<evidence type="ECO:0000256" key="6">
    <source>
        <dbReference type="ARBA" id="ARBA00022917"/>
    </source>
</evidence>
<dbReference type="Pfam" id="PF00133">
    <property type="entry name" value="tRNA-synt_1"/>
    <property type="match status" value="1"/>
</dbReference>
<dbReference type="GO" id="GO:0005524">
    <property type="term" value="F:ATP binding"/>
    <property type="evidence" value="ECO:0007669"/>
    <property type="project" value="UniProtKB-KW"/>
</dbReference>
<dbReference type="GO" id="GO:0005829">
    <property type="term" value="C:cytosol"/>
    <property type="evidence" value="ECO:0007669"/>
    <property type="project" value="TreeGrafter"/>
</dbReference>
<dbReference type="EC" id="6.1.1.9" evidence="1 9"/>
<keyword evidence="6 10" id="KW-0648">Protein biosynthesis</keyword>
<dbReference type="InterPro" id="IPR002303">
    <property type="entry name" value="Valyl-tRNA_ligase"/>
</dbReference>
<dbReference type="GO" id="GO:0004832">
    <property type="term" value="F:valine-tRNA ligase activity"/>
    <property type="evidence" value="ECO:0007669"/>
    <property type="project" value="UniProtKB-UniRule"/>
</dbReference>
<comment type="catalytic activity">
    <reaction evidence="8">
        <text>tRNA(Val) + L-valine + ATP = L-valyl-tRNA(Val) + AMP + diphosphate</text>
        <dbReference type="Rhea" id="RHEA:10704"/>
        <dbReference type="Rhea" id="RHEA-COMP:9672"/>
        <dbReference type="Rhea" id="RHEA-COMP:9708"/>
        <dbReference type="ChEBI" id="CHEBI:30616"/>
        <dbReference type="ChEBI" id="CHEBI:33019"/>
        <dbReference type="ChEBI" id="CHEBI:57762"/>
        <dbReference type="ChEBI" id="CHEBI:78442"/>
        <dbReference type="ChEBI" id="CHEBI:78537"/>
        <dbReference type="ChEBI" id="CHEBI:456215"/>
        <dbReference type="EC" id="6.1.1.9"/>
    </reaction>
</comment>
<dbReference type="SUPFAM" id="SSF50677">
    <property type="entry name" value="ValRS/IleRS/LeuRS editing domain"/>
    <property type="match status" value="1"/>
</dbReference>
<dbReference type="InterPro" id="IPR013155">
    <property type="entry name" value="M/V/L/I-tRNA-synth_anticd-bd"/>
</dbReference>
<comment type="similarity">
    <text evidence="10">Belongs to the class-I aminoacyl-tRNA synthetase family.</text>
</comment>
<name>A0A1F6WMW0_9BACT</name>
<dbReference type="NCBIfam" id="NF004349">
    <property type="entry name" value="PRK05729.1"/>
    <property type="match status" value="1"/>
</dbReference>
<keyword evidence="2" id="KW-0963">Cytoplasm</keyword>
<evidence type="ECO:0000256" key="8">
    <source>
        <dbReference type="ARBA" id="ARBA00047552"/>
    </source>
</evidence>